<dbReference type="InterPro" id="IPR036259">
    <property type="entry name" value="MFS_trans_sf"/>
</dbReference>
<dbReference type="Pfam" id="PF13347">
    <property type="entry name" value="MFS_2"/>
    <property type="match status" value="1"/>
</dbReference>
<dbReference type="PANTHER" id="PTHR11328">
    <property type="entry name" value="MAJOR FACILITATOR SUPERFAMILY DOMAIN-CONTAINING PROTEIN"/>
    <property type="match status" value="1"/>
</dbReference>
<name>A0A8D0AXD6_SANLU</name>
<feature type="transmembrane region" description="Helical" evidence="3">
    <location>
        <begin position="166"/>
        <end position="189"/>
    </location>
</feature>
<feature type="transmembrane region" description="Helical" evidence="3">
    <location>
        <begin position="126"/>
        <end position="145"/>
    </location>
</feature>
<dbReference type="AlphaFoldDB" id="A0A8D0AXD6"/>
<keyword evidence="3" id="KW-0812">Transmembrane</keyword>
<feature type="transmembrane region" description="Helical" evidence="3">
    <location>
        <begin position="22"/>
        <end position="45"/>
    </location>
</feature>
<comment type="similarity">
    <text evidence="2">Belongs to the major facilitator superfamily.</text>
</comment>
<gene>
    <name evidence="4" type="primary">LOC116057742</name>
</gene>
<reference evidence="4" key="1">
    <citation type="submission" date="2025-08" db="UniProtKB">
        <authorList>
            <consortium name="Ensembl"/>
        </authorList>
    </citation>
    <scope>IDENTIFICATION</scope>
</reference>
<evidence type="ECO:0000313" key="5">
    <source>
        <dbReference type="Proteomes" id="UP000694568"/>
    </source>
</evidence>
<keyword evidence="5" id="KW-1185">Reference proteome</keyword>
<dbReference type="Ensembl" id="ENSSLUT00000062311.1">
    <property type="protein sequence ID" value="ENSSLUP00000060603.1"/>
    <property type="gene ID" value="ENSSLUG00000025827.1"/>
</dbReference>
<protein>
    <submittedName>
        <fullName evidence="4">Major facilitator superfamily domain containing 12a</fullName>
    </submittedName>
</protein>
<dbReference type="Gene3D" id="1.20.1250.20">
    <property type="entry name" value="MFS general substrate transporter like domains"/>
    <property type="match status" value="2"/>
</dbReference>
<feature type="transmembrane region" description="Helical" evidence="3">
    <location>
        <begin position="306"/>
        <end position="325"/>
    </location>
</feature>
<keyword evidence="3" id="KW-1133">Transmembrane helix</keyword>
<evidence type="ECO:0000313" key="4">
    <source>
        <dbReference type="Ensembl" id="ENSSLUP00000060603.1"/>
    </source>
</evidence>
<feature type="transmembrane region" description="Helical" evidence="3">
    <location>
        <begin position="331"/>
        <end position="353"/>
    </location>
</feature>
<feature type="transmembrane region" description="Helical" evidence="3">
    <location>
        <begin position="365"/>
        <end position="385"/>
    </location>
</feature>
<dbReference type="PANTHER" id="PTHR11328:SF28">
    <property type="entry name" value="MAJOR FACILITATOR SUPERFAMILY DOMAIN-CONTAINING PROTEIN 12"/>
    <property type="match status" value="1"/>
</dbReference>
<organism evidence="4 5">
    <name type="scientific">Sander lucioperca</name>
    <name type="common">Pike-perch</name>
    <name type="synonym">Perca lucioperca</name>
    <dbReference type="NCBI Taxonomy" id="283035"/>
    <lineage>
        <taxon>Eukaryota</taxon>
        <taxon>Metazoa</taxon>
        <taxon>Chordata</taxon>
        <taxon>Craniata</taxon>
        <taxon>Vertebrata</taxon>
        <taxon>Euteleostomi</taxon>
        <taxon>Actinopterygii</taxon>
        <taxon>Neopterygii</taxon>
        <taxon>Teleostei</taxon>
        <taxon>Neoteleostei</taxon>
        <taxon>Acanthomorphata</taxon>
        <taxon>Eupercaria</taxon>
        <taxon>Perciformes</taxon>
        <taxon>Percoidei</taxon>
        <taxon>Percidae</taxon>
        <taxon>Luciopercinae</taxon>
        <taxon>Sander</taxon>
    </lineage>
</organism>
<keyword evidence="3" id="KW-0472">Membrane</keyword>
<dbReference type="GO" id="GO:0043474">
    <property type="term" value="P:pigment metabolic process involved in pigmentation"/>
    <property type="evidence" value="ECO:0007669"/>
    <property type="project" value="TreeGrafter"/>
</dbReference>
<sequence>ALHGVPDEGTGFDFRLKFLKKLSYAVGHFLNDLCASMWFTYLLVFYHSVLGFQNTNAGVLLLVGQIADGICTPLIGYESDRTPGCGNYGKRKTWHLVGTLSVVLSFAFIFNQCLGCGPLTPQWASLTYFIPFIIIFQFGWAATQISHLSLIPELVTCEHAKVELTAYRYAFTVIANITVYAVAYLLFHFQAGEDDDPLSDGLGPVDIPVFRNLAFIVLAIGALFSLLFHLGITERRREEEEEEGERRPLLPRPRTSTYLLQWRCWLQQPSFYQVALLYMSTRLIVNLSQTYISMYLINTLELPKKFIATIPLVMYLSGFLSSFIMKPVSKLIGKCLTYFVGLLLIMAFSYWVLLDGQMGQRVYGAALLLGAGSATILVISLSMTAELISDQTQSGAFVYGAMSFTDKVANGLAVMVIQALHPCRTVVCCPACVWFYHYIMVIVTGGMAVVAALALCSILIWPIKIRPRESDNCADILSSMHIRAATNNYFHC</sequence>
<dbReference type="GO" id="GO:0005886">
    <property type="term" value="C:plasma membrane"/>
    <property type="evidence" value="ECO:0007669"/>
    <property type="project" value="TreeGrafter"/>
</dbReference>
<dbReference type="Proteomes" id="UP000694568">
    <property type="component" value="Unplaced"/>
</dbReference>
<accession>A0A8D0AXD6</accession>
<dbReference type="GeneTree" id="ENSGT00390000005318"/>
<evidence type="ECO:0000256" key="2">
    <source>
        <dbReference type="ARBA" id="ARBA00008335"/>
    </source>
</evidence>
<dbReference type="InterPro" id="IPR039672">
    <property type="entry name" value="MFS_2"/>
</dbReference>
<comment type="subcellular location">
    <subcellularLocation>
        <location evidence="1">Membrane</location>
        <topology evidence="1">Multi-pass membrane protein</topology>
    </subcellularLocation>
</comment>
<feature type="transmembrane region" description="Helical" evidence="3">
    <location>
        <begin position="96"/>
        <end position="120"/>
    </location>
</feature>
<reference evidence="4" key="2">
    <citation type="submission" date="2025-09" db="UniProtKB">
        <authorList>
            <consortium name="Ensembl"/>
        </authorList>
    </citation>
    <scope>IDENTIFICATION</scope>
</reference>
<dbReference type="SUPFAM" id="SSF103473">
    <property type="entry name" value="MFS general substrate transporter"/>
    <property type="match status" value="1"/>
</dbReference>
<dbReference type="GO" id="GO:0048021">
    <property type="term" value="P:regulation of melanin biosynthetic process"/>
    <property type="evidence" value="ECO:0007669"/>
    <property type="project" value="TreeGrafter"/>
</dbReference>
<dbReference type="GO" id="GO:0015293">
    <property type="term" value="F:symporter activity"/>
    <property type="evidence" value="ECO:0007669"/>
    <property type="project" value="InterPro"/>
</dbReference>
<feature type="transmembrane region" description="Helical" evidence="3">
    <location>
        <begin position="435"/>
        <end position="461"/>
    </location>
</feature>
<proteinExistence type="inferred from homology"/>
<dbReference type="GO" id="GO:0008643">
    <property type="term" value="P:carbohydrate transport"/>
    <property type="evidence" value="ECO:0007669"/>
    <property type="project" value="InterPro"/>
</dbReference>
<evidence type="ECO:0000256" key="3">
    <source>
        <dbReference type="SAM" id="Phobius"/>
    </source>
</evidence>
<dbReference type="FunFam" id="1.20.1250.20:FF:000905">
    <property type="entry name" value="Major facilitator superfamily domain containing 12"/>
    <property type="match status" value="1"/>
</dbReference>
<feature type="transmembrane region" description="Helical" evidence="3">
    <location>
        <begin position="209"/>
        <end position="228"/>
    </location>
</feature>
<evidence type="ECO:0000256" key="1">
    <source>
        <dbReference type="ARBA" id="ARBA00004141"/>
    </source>
</evidence>
<dbReference type="CDD" id="cd17491">
    <property type="entry name" value="MFS_MFSD12"/>
    <property type="match status" value="1"/>
</dbReference>